<organism evidence="3 4">
    <name type="scientific">Natribaculum luteum</name>
    <dbReference type="NCBI Taxonomy" id="1586232"/>
    <lineage>
        <taxon>Archaea</taxon>
        <taxon>Methanobacteriati</taxon>
        <taxon>Methanobacteriota</taxon>
        <taxon>Stenosarchaea group</taxon>
        <taxon>Halobacteria</taxon>
        <taxon>Halobacteriales</taxon>
        <taxon>Natrialbaceae</taxon>
        <taxon>Natribaculum</taxon>
    </lineage>
</organism>
<evidence type="ECO:0000256" key="1">
    <source>
        <dbReference type="SAM" id="MobiDB-lite"/>
    </source>
</evidence>
<dbReference type="Proteomes" id="UP001595821">
    <property type="component" value="Unassembled WGS sequence"/>
</dbReference>
<feature type="non-terminal residue" evidence="3">
    <location>
        <position position="120"/>
    </location>
</feature>
<gene>
    <name evidence="3" type="ORF">ACFOZ7_19805</name>
</gene>
<feature type="transmembrane region" description="Helical" evidence="2">
    <location>
        <begin position="20"/>
        <end position="45"/>
    </location>
</feature>
<sequence length="120" mass="12593">MVLGTDFGSDDPSERGAAPLLGIVLLFGMVFIGVTLLFITGTALLDSLESEGNAERAHQYMSQTDKVLSTAAVTESVHQLDVPPGADTHGHKYVKTSGTLISSSAQRAASRSSSSVSNRR</sequence>
<accession>A0ABD5P4N2</accession>
<evidence type="ECO:0000256" key="2">
    <source>
        <dbReference type="SAM" id="Phobius"/>
    </source>
</evidence>
<evidence type="ECO:0000313" key="4">
    <source>
        <dbReference type="Proteomes" id="UP001595821"/>
    </source>
</evidence>
<feature type="region of interest" description="Disordered" evidence="1">
    <location>
        <begin position="99"/>
        <end position="120"/>
    </location>
</feature>
<dbReference type="AlphaFoldDB" id="A0ABD5P4N2"/>
<keyword evidence="2" id="KW-0472">Membrane</keyword>
<dbReference type="Pfam" id="PF23960">
    <property type="entry name" value="DUF7289"/>
    <property type="match status" value="1"/>
</dbReference>
<reference evidence="3 4" key="1">
    <citation type="journal article" date="2014" name="Int. J. Syst. Evol. Microbiol.">
        <title>Complete genome sequence of Corynebacterium casei LMG S-19264T (=DSM 44701T), isolated from a smear-ripened cheese.</title>
        <authorList>
            <consortium name="US DOE Joint Genome Institute (JGI-PGF)"/>
            <person name="Walter F."/>
            <person name="Albersmeier A."/>
            <person name="Kalinowski J."/>
            <person name="Ruckert C."/>
        </authorList>
    </citation>
    <scope>NUCLEOTIDE SEQUENCE [LARGE SCALE GENOMIC DNA]</scope>
    <source>
        <strain evidence="3 4">IBRC-M 10912</strain>
    </source>
</reference>
<dbReference type="EMBL" id="JBHSDJ010000131">
    <property type="protein sequence ID" value="MFC4249146.1"/>
    <property type="molecule type" value="Genomic_DNA"/>
</dbReference>
<evidence type="ECO:0008006" key="5">
    <source>
        <dbReference type="Google" id="ProtNLM"/>
    </source>
</evidence>
<proteinExistence type="predicted"/>
<comment type="caution">
    <text evidence="3">The sequence shown here is derived from an EMBL/GenBank/DDBJ whole genome shotgun (WGS) entry which is preliminary data.</text>
</comment>
<protein>
    <recommendedName>
        <fullName evidence="5">Flagellin</fullName>
    </recommendedName>
</protein>
<keyword evidence="2" id="KW-1133">Transmembrane helix</keyword>
<evidence type="ECO:0000313" key="3">
    <source>
        <dbReference type="EMBL" id="MFC4249146.1"/>
    </source>
</evidence>
<dbReference type="InterPro" id="IPR055713">
    <property type="entry name" value="DUF7289"/>
</dbReference>
<keyword evidence="2" id="KW-0812">Transmembrane</keyword>
<name>A0ABD5P4N2_9EURY</name>
<feature type="compositionally biased region" description="Low complexity" evidence="1">
    <location>
        <begin position="102"/>
        <end position="120"/>
    </location>
</feature>